<dbReference type="GO" id="GO:0016020">
    <property type="term" value="C:membrane"/>
    <property type="evidence" value="ECO:0007669"/>
    <property type="project" value="UniProtKB-SubCell"/>
</dbReference>
<feature type="transmembrane region" description="Helical" evidence="6">
    <location>
        <begin position="205"/>
        <end position="227"/>
    </location>
</feature>
<evidence type="ECO:0000256" key="3">
    <source>
        <dbReference type="ARBA" id="ARBA00022692"/>
    </source>
</evidence>
<dbReference type="PANTHER" id="PTHR23291:SF50">
    <property type="entry name" value="PROTEIN LIFEGUARD 4"/>
    <property type="match status" value="1"/>
</dbReference>
<accession>A0A1C0A5H0</accession>
<dbReference type="CDD" id="cd10432">
    <property type="entry name" value="BI-1-like_bacterial"/>
    <property type="match status" value="1"/>
</dbReference>
<dbReference type="PANTHER" id="PTHR23291">
    <property type="entry name" value="BAX INHIBITOR-RELATED"/>
    <property type="match status" value="1"/>
</dbReference>
<keyword evidence="3 6" id="KW-0812">Transmembrane</keyword>
<dbReference type="AlphaFoldDB" id="A0A1C0A5H0"/>
<name>A0A1C0A5H0_9FIRM</name>
<dbReference type="Pfam" id="PF01027">
    <property type="entry name" value="Bax1-I"/>
    <property type="match status" value="1"/>
</dbReference>
<feature type="transmembrane region" description="Helical" evidence="6">
    <location>
        <begin position="110"/>
        <end position="130"/>
    </location>
</feature>
<comment type="caution">
    <text evidence="7">The sequence shown here is derived from an EMBL/GenBank/DDBJ whole genome shotgun (WGS) entry which is preliminary data.</text>
</comment>
<keyword evidence="8" id="KW-1185">Reference proteome</keyword>
<feature type="transmembrane region" description="Helical" evidence="6">
    <location>
        <begin position="137"/>
        <end position="159"/>
    </location>
</feature>
<protein>
    <recommendedName>
        <fullName evidence="9">BAX inhibitor (BI)-1/YccA family protein</fullName>
    </recommendedName>
</protein>
<proteinExistence type="inferred from homology"/>
<evidence type="ECO:0000256" key="6">
    <source>
        <dbReference type="RuleBase" id="RU004379"/>
    </source>
</evidence>
<feature type="transmembrane region" description="Helical" evidence="6">
    <location>
        <begin position="165"/>
        <end position="184"/>
    </location>
</feature>
<comment type="subcellular location">
    <subcellularLocation>
        <location evidence="1">Membrane</location>
        <topology evidence="1">Multi-pass membrane protein</topology>
    </subcellularLocation>
</comment>
<dbReference type="EMBL" id="LWDV01000010">
    <property type="protein sequence ID" value="OCL25382.1"/>
    <property type="molecule type" value="Genomic_DNA"/>
</dbReference>
<reference evidence="7 8" key="2">
    <citation type="submission" date="2016-08" db="EMBL/GenBank/DDBJ databases">
        <title>Orenia metallireducens sp. nov. strain Z6, a Novel Metal-reducing Firmicute from the Deep Subsurface.</title>
        <authorList>
            <person name="Maxim B.I."/>
            <person name="Kenneth K."/>
            <person name="Flynn T.M."/>
            <person name="Oloughlin E.J."/>
            <person name="Locke R.A."/>
            <person name="Weber J.R."/>
            <person name="Egan S.M."/>
            <person name="Mackie R.I."/>
            <person name="Cann I.K."/>
        </authorList>
    </citation>
    <scope>NUCLEOTIDE SEQUENCE [LARGE SCALE GENOMIC DNA]</scope>
    <source>
        <strain evidence="7 8">Z6</strain>
    </source>
</reference>
<sequence>MMETQLSLGQIEAEQRNFIRKVYSWMALALVITAVVAIGTISSRTMLTLILGNSTVFYGLLIGELLLVMFLSARVDRMSVRTATLSFITYSVINGLTISVIFLVYTGGSIVSTFFIAASIFGFMSAYGYYTDNDLSNVGSICLMGLFGLIIATIINLFFYSSVLYWITTYAGVIIFTALTAYDTQKIKEMNVIGNEGTDEDTKESIIGALVLYLDFINLFLYLLRIFGRKK</sequence>
<feature type="transmembrane region" description="Helical" evidence="6">
    <location>
        <begin position="83"/>
        <end position="104"/>
    </location>
</feature>
<keyword evidence="4 6" id="KW-1133">Transmembrane helix</keyword>
<feature type="transmembrane region" description="Helical" evidence="6">
    <location>
        <begin position="47"/>
        <end position="71"/>
    </location>
</feature>
<dbReference type="Proteomes" id="UP000093514">
    <property type="component" value="Unassembled WGS sequence"/>
</dbReference>
<evidence type="ECO:0000313" key="8">
    <source>
        <dbReference type="Proteomes" id="UP000093514"/>
    </source>
</evidence>
<evidence type="ECO:0000256" key="2">
    <source>
        <dbReference type="ARBA" id="ARBA00010350"/>
    </source>
</evidence>
<keyword evidence="5 6" id="KW-0472">Membrane</keyword>
<reference evidence="8" key="1">
    <citation type="submission" date="2016-07" db="EMBL/GenBank/DDBJ databases">
        <authorList>
            <person name="Florea S."/>
            <person name="Webb J.S."/>
            <person name="Jaromczyk J."/>
            <person name="Schardl C.L."/>
        </authorList>
    </citation>
    <scope>NUCLEOTIDE SEQUENCE [LARGE SCALE GENOMIC DNA]</scope>
    <source>
        <strain evidence="8">Z6</strain>
    </source>
</reference>
<evidence type="ECO:0008006" key="9">
    <source>
        <dbReference type="Google" id="ProtNLM"/>
    </source>
</evidence>
<comment type="similarity">
    <text evidence="2 6">Belongs to the BI1 family.</text>
</comment>
<gene>
    <name evidence="7" type="ORF">U472_13605</name>
</gene>
<dbReference type="InterPro" id="IPR006214">
    <property type="entry name" value="Bax_inhibitor_1-related"/>
</dbReference>
<evidence type="ECO:0000256" key="5">
    <source>
        <dbReference type="ARBA" id="ARBA00023136"/>
    </source>
</evidence>
<evidence type="ECO:0000313" key="7">
    <source>
        <dbReference type="EMBL" id="OCL25382.1"/>
    </source>
</evidence>
<evidence type="ECO:0000256" key="4">
    <source>
        <dbReference type="ARBA" id="ARBA00022989"/>
    </source>
</evidence>
<evidence type="ECO:0000256" key="1">
    <source>
        <dbReference type="ARBA" id="ARBA00004141"/>
    </source>
</evidence>
<organism evidence="7 8">
    <name type="scientific">Orenia metallireducens</name>
    <dbReference type="NCBI Taxonomy" id="1413210"/>
    <lineage>
        <taxon>Bacteria</taxon>
        <taxon>Bacillati</taxon>
        <taxon>Bacillota</taxon>
        <taxon>Clostridia</taxon>
        <taxon>Halanaerobiales</taxon>
        <taxon>Halobacteroidaceae</taxon>
        <taxon>Orenia</taxon>
    </lineage>
</organism>
<feature type="transmembrane region" description="Helical" evidence="6">
    <location>
        <begin position="22"/>
        <end position="41"/>
    </location>
</feature>